<accession>A0A5E4PLV1</accession>
<feature type="compositionally biased region" description="Gly residues" evidence="1">
    <location>
        <begin position="47"/>
        <end position="60"/>
    </location>
</feature>
<sequence length="105" mass="11031">MLMVVDHCAVGRNNARARGAKFAAVSRWRFVASPLRSSVQRVRGGEPRGGGLRGVSLGGGRRPFACTATALPPRRAAPHPPAPSARQLTTLASQCRAGRRSGSLC</sequence>
<evidence type="ECO:0000313" key="2">
    <source>
        <dbReference type="EMBL" id="VVC86299.1"/>
    </source>
</evidence>
<dbReference type="EMBL" id="FZQP02000002">
    <property type="protein sequence ID" value="VVC86299.1"/>
    <property type="molecule type" value="Genomic_DNA"/>
</dbReference>
<feature type="region of interest" description="Disordered" evidence="1">
    <location>
        <begin position="70"/>
        <end position="105"/>
    </location>
</feature>
<gene>
    <name evidence="2" type="ORF">LSINAPIS_LOCUS148</name>
</gene>
<reference evidence="2 3" key="1">
    <citation type="submission" date="2017-07" db="EMBL/GenBank/DDBJ databases">
        <authorList>
            <person name="Talla V."/>
            <person name="Backstrom N."/>
        </authorList>
    </citation>
    <scope>NUCLEOTIDE SEQUENCE [LARGE SCALE GENOMIC DNA]</scope>
</reference>
<organism evidence="2 3">
    <name type="scientific">Leptidea sinapis</name>
    <dbReference type="NCBI Taxonomy" id="189913"/>
    <lineage>
        <taxon>Eukaryota</taxon>
        <taxon>Metazoa</taxon>
        <taxon>Ecdysozoa</taxon>
        <taxon>Arthropoda</taxon>
        <taxon>Hexapoda</taxon>
        <taxon>Insecta</taxon>
        <taxon>Pterygota</taxon>
        <taxon>Neoptera</taxon>
        <taxon>Endopterygota</taxon>
        <taxon>Lepidoptera</taxon>
        <taxon>Glossata</taxon>
        <taxon>Ditrysia</taxon>
        <taxon>Papilionoidea</taxon>
        <taxon>Pieridae</taxon>
        <taxon>Dismorphiinae</taxon>
        <taxon>Leptidea</taxon>
    </lineage>
</organism>
<protein>
    <submittedName>
        <fullName evidence="2">Uncharacterized protein</fullName>
    </submittedName>
</protein>
<keyword evidence="3" id="KW-1185">Reference proteome</keyword>
<evidence type="ECO:0000256" key="1">
    <source>
        <dbReference type="SAM" id="MobiDB-lite"/>
    </source>
</evidence>
<proteinExistence type="predicted"/>
<dbReference type="AlphaFoldDB" id="A0A5E4PLV1"/>
<name>A0A5E4PLV1_9NEOP</name>
<evidence type="ECO:0000313" key="3">
    <source>
        <dbReference type="Proteomes" id="UP000324832"/>
    </source>
</evidence>
<feature type="region of interest" description="Disordered" evidence="1">
    <location>
        <begin position="41"/>
        <end position="60"/>
    </location>
</feature>
<dbReference type="Proteomes" id="UP000324832">
    <property type="component" value="Unassembled WGS sequence"/>
</dbReference>